<dbReference type="RefSeq" id="WP_047845628.1">
    <property type="nucleotide sequence ID" value="NZ_AEJF01000051.1"/>
</dbReference>
<reference evidence="3 4" key="1">
    <citation type="journal article" date="2015" name="Genome Announc.">
        <title>Draft Genome Sequence of Burkholderia sp. Strain PML1(12), an Ectomycorrhizosphere-Inhabiting Bacterium with Effective Mineral-Weathering Ability.</title>
        <authorList>
            <person name="Uroz S."/>
            <person name="Oger P."/>
        </authorList>
    </citation>
    <scope>NUCLEOTIDE SEQUENCE [LARGE SCALE GENOMIC DNA]</scope>
    <source>
        <strain evidence="4">PML1(12)</strain>
    </source>
</reference>
<dbReference type="Gene3D" id="2.120.10.30">
    <property type="entry name" value="TolB, C-terminal domain"/>
    <property type="match status" value="1"/>
</dbReference>
<evidence type="ECO:0000313" key="4">
    <source>
        <dbReference type="Proteomes" id="UP000035963"/>
    </source>
</evidence>
<dbReference type="InterPro" id="IPR011042">
    <property type="entry name" value="6-blade_b-propeller_TolB-like"/>
</dbReference>
<proteinExistence type="predicted"/>
<dbReference type="Proteomes" id="UP000035963">
    <property type="component" value="Unassembled WGS sequence"/>
</dbReference>
<protein>
    <recommendedName>
        <fullName evidence="2">SMP-30/Gluconolactonase/LRE-like region domain-containing protein</fullName>
    </recommendedName>
</protein>
<comment type="caution">
    <text evidence="3">The sequence shown here is derived from an EMBL/GenBank/DDBJ whole genome shotgun (WGS) entry which is preliminary data.</text>
</comment>
<accession>A0A0J1D367</accession>
<dbReference type="PANTHER" id="PTHR47572:SF4">
    <property type="entry name" value="LACTONASE DRP35"/>
    <property type="match status" value="1"/>
</dbReference>
<dbReference type="AlphaFoldDB" id="A0A0J1D367"/>
<dbReference type="PANTHER" id="PTHR47572">
    <property type="entry name" value="LIPOPROTEIN-RELATED"/>
    <property type="match status" value="1"/>
</dbReference>
<gene>
    <name evidence="3" type="ORF">EOS_05665</name>
</gene>
<evidence type="ECO:0000256" key="1">
    <source>
        <dbReference type="ARBA" id="ARBA00022801"/>
    </source>
</evidence>
<feature type="domain" description="SMP-30/Gluconolactonase/LRE-like region" evidence="2">
    <location>
        <begin position="22"/>
        <end position="264"/>
    </location>
</feature>
<evidence type="ECO:0000259" key="2">
    <source>
        <dbReference type="Pfam" id="PF08450"/>
    </source>
</evidence>
<organism evidence="3 4">
    <name type="scientific">Caballeronia mineralivorans PML1(12)</name>
    <dbReference type="NCBI Taxonomy" id="908627"/>
    <lineage>
        <taxon>Bacteria</taxon>
        <taxon>Pseudomonadati</taxon>
        <taxon>Pseudomonadota</taxon>
        <taxon>Betaproteobacteria</taxon>
        <taxon>Burkholderiales</taxon>
        <taxon>Burkholderiaceae</taxon>
        <taxon>Caballeronia</taxon>
    </lineage>
</organism>
<evidence type="ECO:0000313" key="3">
    <source>
        <dbReference type="EMBL" id="KLU27177.1"/>
    </source>
</evidence>
<dbReference type="EMBL" id="AEJF01000051">
    <property type="protein sequence ID" value="KLU27177.1"/>
    <property type="molecule type" value="Genomic_DNA"/>
</dbReference>
<dbReference type="OrthoDB" id="241638at2"/>
<dbReference type="GO" id="GO:0016787">
    <property type="term" value="F:hydrolase activity"/>
    <property type="evidence" value="ECO:0007669"/>
    <property type="project" value="UniProtKB-KW"/>
</dbReference>
<keyword evidence="4" id="KW-1185">Reference proteome</keyword>
<dbReference type="InterPro" id="IPR013658">
    <property type="entry name" value="SGL"/>
</dbReference>
<keyword evidence="1" id="KW-0378">Hydrolase</keyword>
<dbReference type="SUPFAM" id="SSF63829">
    <property type="entry name" value="Calcium-dependent phosphotriesterase"/>
    <property type="match status" value="1"/>
</dbReference>
<dbReference type="Pfam" id="PF08450">
    <property type="entry name" value="SGL"/>
    <property type="match status" value="1"/>
</dbReference>
<dbReference type="InterPro" id="IPR051262">
    <property type="entry name" value="SMP-30/CGR1_Lactonase"/>
</dbReference>
<sequence length="292" mass="32486">MSAVEILESSQPPQRVATGYTFAEGPLWDPSGHFYFADVRDDKLYRLTPGKDAKFVRKTTNGNGTTFDLNGNIVQCEGLGRRLTRWNPRTDEAEIIVDNVEGRKLNRPNDVICRSDGSLLFTDPDKRVDIKDRELDAAIWRVAPDGLVHLVVNCEYPNGLAFSEDERKLYVANTRFLKYLHEISFDSHGNVIGRRIIGDMTFDTAQGAPDGVKVDALGRIYCTGPSGIWVYTPAGEKIGLIPCTETPVNFTFGGDDLKTLYICAHSSVYTLRVKVPGLPSAWHKAYLKGAQQ</sequence>
<dbReference type="PATRIC" id="fig|908627.4.peg.1248"/>
<name>A0A0J1D367_9BURK</name>